<proteinExistence type="predicted"/>
<dbReference type="InterPro" id="IPR010559">
    <property type="entry name" value="Sig_transdc_His_kin_internal"/>
</dbReference>
<feature type="transmembrane region" description="Helical" evidence="1">
    <location>
        <begin position="124"/>
        <end position="145"/>
    </location>
</feature>
<dbReference type="Pfam" id="PF06580">
    <property type="entry name" value="His_kinase"/>
    <property type="match status" value="1"/>
</dbReference>
<accession>A0ABP8N3B6</accession>
<feature type="transmembrane region" description="Helical" evidence="1">
    <location>
        <begin position="44"/>
        <end position="66"/>
    </location>
</feature>
<sequence length="362" mass="41755">MRDQQADSSNPLHTNPDDTWLRIIGIPLAVVPFVYFYVREYGFDWRLVFFTFGFGLCSTTMAWQLLRWWVFRVRARYAQKEQTRRRVLMTFGGYTLLTILLQPFETFGVSQIDPTGLVGRPEFPRVYIIQMGMALAFANIVGGYYEIQYYLHLYRHAMTEAEALMKAQVQQQLDRVKSQVNPHFLFNSLNCLSALVHENPQVASAFLDELATVYRYLLQANANQLVPLRTELDFIRSYGYLLQIRYGQAIRWTVQTDQIDAERLLPPLTLQVLVENALQHNIIDSQQPLQMRIAVSADSLTVTNSIQRKTRPIKVQRGGLINLTSRFSALRLRPPRISDDGQFFTVEVPLVPVKSELVESIA</sequence>
<dbReference type="PANTHER" id="PTHR34220:SF7">
    <property type="entry name" value="SENSOR HISTIDINE KINASE YPDA"/>
    <property type="match status" value="1"/>
</dbReference>
<keyword evidence="4" id="KW-1185">Reference proteome</keyword>
<organism evidence="3 4">
    <name type="scientific">Nibrella saemangeumensis</name>
    <dbReference type="NCBI Taxonomy" id="1084526"/>
    <lineage>
        <taxon>Bacteria</taxon>
        <taxon>Pseudomonadati</taxon>
        <taxon>Bacteroidota</taxon>
        <taxon>Cytophagia</taxon>
        <taxon>Cytophagales</taxon>
        <taxon>Spirosomataceae</taxon>
        <taxon>Nibrella</taxon>
    </lineage>
</organism>
<dbReference type="Proteomes" id="UP001501175">
    <property type="component" value="Unassembled WGS sequence"/>
</dbReference>
<feature type="domain" description="Signal transduction histidine kinase internal region" evidence="2">
    <location>
        <begin position="172"/>
        <end position="249"/>
    </location>
</feature>
<evidence type="ECO:0000259" key="2">
    <source>
        <dbReference type="Pfam" id="PF06580"/>
    </source>
</evidence>
<protein>
    <recommendedName>
        <fullName evidence="2">Signal transduction histidine kinase internal region domain-containing protein</fullName>
    </recommendedName>
</protein>
<evidence type="ECO:0000256" key="1">
    <source>
        <dbReference type="SAM" id="Phobius"/>
    </source>
</evidence>
<dbReference type="PANTHER" id="PTHR34220">
    <property type="entry name" value="SENSOR HISTIDINE KINASE YPDA"/>
    <property type="match status" value="1"/>
</dbReference>
<dbReference type="InterPro" id="IPR050640">
    <property type="entry name" value="Bact_2-comp_sensor_kinase"/>
</dbReference>
<name>A0ABP8N3B6_9BACT</name>
<comment type="caution">
    <text evidence="3">The sequence shown here is derived from an EMBL/GenBank/DDBJ whole genome shotgun (WGS) entry which is preliminary data.</text>
</comment>
<dbReference type="RefSeq" id="WP_345245476.1">
    <property type="nucleotide sequence ID" value="NZ_BAABHD010000032.1"/>
</dbReference>
<keyword evidence="1" id="KW-0472">Membrane</keyword>
<keyword evidence="1" id="KW-0812">Transmembrane</keyword>
<evidence type="ECO:0000313" key="4">
    <source>
        <dbReference type="Proteomes" id="UP001501175"/>
    </source>
</evidence>
<keyword evidence="1" id="KW-1133">Transmembrane helix</keyword>
<feature type="transmembrane region" description="Helical" evidence="1">
    <location>
        <begin position="20"/>
        <end position="38"/>
    </location>
</feature>
<reference evidence="4" key="1">
    <citation type="journal article" date="2019" name="Int. J. Syst. Evol. Microbiol.">
        <title>The Global Catalogue of Microorganisms (GCM) 10K type strain sequencing project: providing services to taxonomists for standard genome sequencing and annotation.</title>
        <authorList>
            <consortium name="The Broad Institute Genomics Platform"/>
            <consortium name="The Broad Institute Genome Sequencing Center for Infectious Disease"/>
            <person name="Wu L."/>
            <person name="Ma J."/>
        </authorList>
    </citation>
    <scope>NUCLEOTIDE SEQUENCE [LARGE SCALE GENOMIC DNA]</scope>
    <source>
        <strain evidence="4">JCM 17927</strain>
    </source>
</reference>
<feature type="transmembrane region" description="Helical" evidence="1">
    <location>
        <begin position="87"/>
        <end position="104"/>
    </location>
</feature>
<gene>
    <name evidence="3" type="ORF">GCM10023189_35880</name>
</gene>
<dbReference type="EMBL" id="BAABHD010000032">
    <property type="protein sequence ID" value="GAA4460579.1"/>
    <property type="molecule type" value="Genomic_DNA"/>
</dbReference>
<evidence type="ECO:0000313" key="3">
    <source>
        <dbReference type="EMBL" id="GAA4460579.1"/>
    </source>
</evidence>